<keyword evidence="1" id="KW-0175">Coiled coil</keyword>
<accession>A0A9X2WN02</accession>
<protein>
    <submittedName>
        <fullName evidence="2">Uncharacterized protein</fullName>
    </submittedName>
</protein>
<organism evidence="2 3">
    <name type="scientific">Shewanella holmiensis</name>
    <dbReference type="NCBI Taxonomy" id="2952222"/>
    <lineage>
        <taxon>Bacteria</taxon>
        <taxon>Pseudomonadati</taxon>
        <taxon>Pseudomonadota</taxon>
        <taxon>Gammaproteobacteria</taxon>
        <taxon>Alteromonadales</taxon>
        <taxon>Shewanellaceae</taxon>
        <taxon>Shewanella</taxon>
    </lineage>
</organism>
<evidence type="ECO:0000313" key="2">
    <source>
        <dbReference type="EMBL" id="MCT7942426.1"/>
    </source>
</evidence>
<sequence>MKLILQIAAGVLLALGVLVLGAAIIEQYEVYKLEQKLVAIKEEQLAKEALRKRQAELALQQKIEARKVKILAAEEKRKKIAIQNERNKAKHDAWIKFFEPREDCHQYQNDEHMVDCVEYRNKKKSEFESQYRAGL</sequence>
<reference evidence="2" key="1">
    <citation type="journal article" date="2023" name="Int. J. Syst. Evol. Microbiol.">
        <title>&lt;i&gt;Shewanella septentrionalis&lt;/i&gt; sp. nov. and &lt;i&gt;Shewanella holmiensis&lt;/i&gt; sp. nov., isolated from Baltic Sea water and sediments.</title>
        <authorList>
            <person name="Martin-Rodriguez A.J."/>
            <person name="Thorell K."/>
            <person name="Joffre E."/>
            <person name="Jensie-Markopoulos S."/>
            <person name="Moore E.R.B."/>
            <person name="Sjoling A."/>
        </authorList>
    </citation>
    <scope>NUCLEOTIDE SEQUENCE</scope>
    <source>
        <strain evidence="2">SP1S2-7</strain>
    </source>
</reference>
<dbReference type="EMBL" id="JAMTCD010000014">
    <property type="protein sequence ID" value="MCT7942426.1"/>
    <property type="molecule type" value="Genomic_DNA"/>
</dbReference>
<evidence type="ECO:0000313" key="3">
    <source>
        <dbReference type="Proteomes" id="UP001155546"/>
    </source>
</evidence>
<dbReference type="RefSeq" id="WP_261298797.1">
    <property type="nucleotide sequence ID" value="NZ_JAMTCD010000014.1"/>
</dbReference>
<proteinExistence type="predicted"/>
<name>A0A9X2WN02_9GAMM</name>
<gene>
    <name evidence="2" type="ORF">NE535_11540</name>
</gene>
<keyword evidence="3" id="KW-1185">Reference proteome</keyword>
<comment type="caution">
    <text evidence="2">The sequence shown here is derived from an EMBL/GenBank/DDBJ whole genome shotgun (WGS) entry which is preliminary data.</text>
</comment>
<dbReference type="AlphaFoldDB" id="A0A9X2WN02"/>
<dbReference type="Proteomes" id="UP001155546">
    <property type="component" value="Unassembled WGS sequence"/>
</dbReference>
<evidence type="ECO:0000256" key="1">
    <source>
        <dbReference type="SAM" id="Coils"/>
    </source>
</evidence>
<feature type="coiled-coil region" evidence="1">
    <location>
        <begin position="33"/>
        <end position="92"/>
    </location>
</feature>